<evidence type="ECO:0000256" key="17">
    <source>
        <dbReference type="ARBA" id="ARBA00044903"/>
    </source>
</evidence>
<evidence type="ECO:0000256" key="13">
    <source>
        <dbReference type="ARBA" id="ARBA00044893"/>
    </source>
</evidence>
<evidence type="ECO:0000256" key="12">
    <source>
        <dbReference type="ARBA" id="ARBA00044891"/>
    </source>
</evidence>
<keyword evidence="28" id="KW-1185">Reference proteome</keyword>
<comment type="function">
    <text evidence="23">Lysosomal dipeptide uniporter that selectively exports lysine, arginine or histidine-containing dipeptides with a net positive charge from the lysosome lumen into the cytosol. Could play a role in a specific type of protein O-glycosylation indirectly regulating macrophages migration and tissue invasion. Also essential for liver homeostasis.</text>
</comment>
<dbReference type="Gene3D" id="1.20.1250.20">
    <property type="entry name" value="MFS general substrate transporter like domains"/>
    <property type="match status" value="2"/>
</dbReference>
<feature type="transmembrane region" description="Helical" evidence="25">
    <location>
        <begin position="224"/>
        <end position="249"/>
    </location>
</feature>
<evidence type="ECO:0000256" key="5">
    <source>
        <dbReference type="ARBA" id="ARBA00022989"/>
    </source>
</evidence>
<evidence type="ECO:0000256" key="14">
    <source>
        <dbReference type="ARBA" id="ARBA00044898"/>
    </source>
</evidence>
<sequence>MNNIAKPISAKSVEKKFIIAWLFGLLFYFLEYVIRSSPAVMIAELTRTFHVNQLGVSTILGTYYYTYAATSLIAGIALDRYGAKWPVAIGTAILAAGCILFAIPMVIAGDIGRMMQGAGSAFAFTGCVYLASHGFSAKYIATAIGVTQCIGMLGGSAGQFVVGPFIHNGLGLDVFWIGIGIACAVVALMLYFTTPPEDKSKEQNTGIVNIIDPYKIVFRNLQTYLSGLLSGLLFAPTTIFAMTWGVAFFQHDRNYTYADAVLTCSMVPLGWVIGCPLLGWLSDRIGRRKPVLTGGIVLMLLSFAQLVFAPALLPSIFSMLVFGIASGAAMIPYTIIKEANPDEVKGSATGAINFLTFSITAFLGPVFASKYGKDLLTSADQTAHFRNAGGFMLLVIAAALLFSFVIRETGSAAKGNKQAL</sequence>
<evidence type="ECO:0000256" key="7">
    <source>
        <dbReference type="ARBA" id="ARBA00023228"/>
    </source>
</evidence>
<evidence type="ECO:0000256" key="15">
    <source>
        <dbReference type="ARBA" id="ARBA00044899"/>
    </source>
</evidence>
<comment type="caution">
    <text evidence="27">The sequence shown here is derived from an EMBL/GenBank/DDBJ whole genome shotgun (WGS) entry which is preliminary data.</text>
</comment>
<dbReference type="CDD" id="cd06174">
    <property type="entry name" value="MFS"/>
    <property type="match status" value="1"/>
</dbReference>
<name>A0ABW2ZEL5_9SPHI</name>
<dbReference type="PROSITE" id="PS00216">
    <property type="entry name" value="SUGAR_TRANSPORT_1"/>
    <property type="match status" value="1"/>
</dbReference>
<evidence type="ECO:0000256" key="22">
    <source>
        <dbReference type="ARBA" id="ARBA00045018"/>
    </source>
</evidence>
<keyword evidence="3" id="KW-0813">Transport</keyword>
<dbReference type="RefSeq" id="WP_377140313.1">
    <property type="nucleotide sequence ID" value="NZ_JBHTIA010000003.1"/>
</dbReference>
<dbReference type="Proteomes" id="UP001597073">
    <property type="component" value="Unassembled WGS sequence"/>
</dbReference>
<feature type="transmembrane region" description="Helical" evidence="25">
    <location>
        <begin position="291"/>
        <end position="309"/>
    </location>
</feature>
<comment type="catalytic activity">
    <reaction evidence="9">
        <text>L-histidyl-glycine(out) = L-histidyl-glycine(in)</text>
        <dbReference type="Rhea" id="RHEA:79395"/>
        <dbReference type="ChEBI" id="CHEBI:229957"/>
    </reaction>
</comment>
<keyword evidence="7" id="KW-0458">Lysosome</keyword>
<evidence type="ECO:0000256" key="3">
    <source>
        <dbReference type="ARBA" id="ARBA00022448"/>
    </source>
</evidence>
<dbReference type="InterPro" id="IPR052187">
    <property type="entry name" value="MFSD1"/>
</dbReference>
<comment type="catalytic activity">
    <reaction evidence="20">
        <text>L-lysyl-glycine(out) = L-lysyl-glycine(in)</text>
        <dbReference type="Rhea" id="RHEA:79407"/>
        <dbReference type="ChEBI" id="CHEBI:191202"/>
    </reaction>
</comment>
<evidence type="ECO:0000256" key="18">
    <source>
        <dbReference type="ARBA" id="ARBA00044912"/>
    </source>
</evidence>
<comment type="catalytic activity">
    <reaction evidence="13">
        <text>L-alpha-aminoacyl-L-lysine(out) = L-alpha-aminoacyl-L-lysine(in)</text>
        <dbReference type="Rhea" id="RHEA:79383"/>
        <dbReference type="ChEBI" id="CHEBI:229966"/>
    </reaction>
</comment>
<comment type="subcellular location">
    <subcellularLocation>
        <location evidence="1">Lysosome membrane</location>
        <topology evidence="1">Multi-pass membrane protein</topology>
    </subcellularLocation>
</comment>
<accession>A0ABW2ZEL5</accession>
<evidence type="ECO:0000256" key="8">
    <source>
        <dbReference type="ARBA" id="ARBA00044876"/>
    </source>
</evidence>
<comment type="similarity">
    <text evidence="2">Belongs to the major facilitator superfamily.</text>
</comment>
<comment type="catalytic activity">
    <reaction evidence="15">
        <text>L-arginyl-L-alpha-amino acid(out) = L-arginyl-L-alpha-amino acid(in)</text>
        <dbReference type="Rhea" id="RHEA:79371"/>
        <dbReference type="ChEBI" id="CHEBI:84315"/>
    </reaction>
</comment>
<comment type="subunit">
    <text evidence="24">Homodimer. Interacts with lysosomal protein GLMP (via lumenal domain); the interaction starts while both proteins are still in the endoplasmic reticulum and is required for stabilization of MFSD1 in lysosomes but has no direct effect on its targeting to lysosomes or transporter activity.</text>
</comment>
<organism evidence="27 28">
    <name type="scientific">Mucilaginibacter lutimaris</name>
    <dbReference type="NCBI Taxonomy" id="931629"/>
    <lineage>
        <taxon>Bacteria</taxon>
        <taxon>Pseudomonadati</taxon>
        <taxon>Bacteroidota</taxon>
        <taxon>Sphingobacteriia</taxon>
        <taxon>Sphingobacteriales</taxon>
        <taxon>Sphingobacteriaceae</taxon>
        <taxon>Mucilaginibacter</taxon>
    </lineage>
</organism>
<evidence type="ECO:0000256" key="20">
    <source>
        <dbReference type="ARBA" id="ARBA00044924"/>
    </source>
</evidence>
<feature type="transmembrane region" description="Helical" evidence="25">
    <location>
        <begin position="388"/>
        <end position="406"/>
    </location>
</feature>
<evidence type="ECO:0000256" key="9">
    <source>
        <dbReference type="ARBA" id="ARBA00044878"/>
    </source>
</evidence>
<feature type="transmembrane region" description="Helical" evidence="25">
    <location>
        <begin position="54"/>
        <end position="78"/>
    </location>
</feature>
<evidence type="ECO:0000259" key="26">
    <source>
        <dbReference type="PROSITE" id="PS50850"/>
    </source>
</evidence>
<dbReference type="PROSITE" id="PS50850">
    <property type="entry name" value="MFS"/>
    <property type="match status" value="1"/>
</dbReference>
<evidence type="ECO:0000256" key="24">
    <source>
        <dbReference type="ARBA" id="ARBA00046376"/>
    </source>
</evidence>
<feature type="transmembrane region" description="Helical" evidence="25">
    <location>
        <begin position="17"/>
        <end position="34"/>
    </location>
</feature>
<protein>
    <recommendedName>
        <fullName evidence="21">Lysosomal dipeptide transporter MFSD1</fullName>
    </recommendedName>
    <alternativeName>
        <fullName evidence="22">Major facilitator superfamily domain-containing protein 1</fullName>
    </alternativeName>
</protein>
<evidence type="ECO:0000256" key="23">
    <source>
        <dbReference type="ARBA" id="ARBA00045709"/>
    </source>
</evidence>
<comment type="catalytic activity">
    <reaction evidence="17">
        <text>L-arginyl-glycine(out) = L-arginyl-glycine(in)</text>
        <dbReference type="Rhea" id="RHEA:79391"/>
        <dbReference type="ChEBI" id="CHEBI:229955"/>
    </reaction>
</comment>
<evidence type="ECO:0000256" key="4">
    <source>
        <dbReference type="ARBA" id="ARBA00022692"/>
    </source>
</evidence>
<comment type="catalytic activity">
    <reaction evidence="19">
        <text>L-alanyl-L-lysine(out) = L-alanyl-L-lysine(in)</text>
        <dbReference type="Rhea" id="RHEA:79415"/>
        <dbReference type="ChEBI" id="CHEBI:192470"/>
    </reaction>
</comment>
<dbReference type="InterPro" id="IPR011701">
    <property type="entry name" value="MFS"/>
</dbReference>
<keyword evidence="4 25" id="KW-0812">Transmembrane</keyword>
<dbReference type="InterPro" id="IPR036259">
    <property type="entry name" value="MFS_trans_sf"/>
</dbReference>
<feature type="transmembrane region" description="Helical" evidence="25">
    <location>
        <begin position="315"/>
        <end position="336"/>
    </location>
</feature>
<proteinExistence type="inferred from homology"/>
<dbReference type="Pfam" id="PF07690">
    <property type="entry name" value="MFS_1"/>
    <property type="match status" value="1"/>
</dbReference>
<comment type="catalytic activity">
    <reaction evidence="8">
        <text>L-lysyl-L-alanine(out) = L-lysyl-L-alanine(in)</text>
        <dbReference type="Rhea" id="RHEA:79399"/>
        <dbReference type="ChEBI" id="CHEBI:229954"/>
    </reaction>
</comment>
<keyword evidence="6 25" id="KW-0472">Membrane</keyword>
<keyword evidence="5 25" id="KW-1133">Transmembrane helix</keyword>
<evidence type="ECO:0000256" key="6">
    <source>
        <dbReference type="ARBA" id="ARBA00023136"/>
    </source>
</evidence>
<dbReference type="EMBL" id="JBHTIA010000003">
    <property type="protein sequence ID" value="MFD0764604.1"/>
    <property type="molecule type" value="Genomic_DNA"/>
</dbReference>
<feature type="transmembrane region" description="Helical" evidence="25">
    <location>
        <begin position="348"/>
        <end position="368"/>
    </location>
</feature>
<comment type="catalytic activity">
    <reaction evidence="16">
        <text>L-lysyl-L-lysine(out) = L-lysyl-L-lysine(in)</text>
        <dbReference type="Rhea" id="RHEA:79403"/>
        <dbReference type="ChEBI" id="CHEBI:229956"/>
    </reaction>
</comment>
<dbReference type="InterPro" id="IPR020846">
    <property type="entry name" value="MFS_dom"/>
</dbReference>
<evidence type="ECO:0000256" key="19">
    <source>
        <dbReference type="ARBA" id="ARBA00044919"/>
    </source>
</evidence>
<dbReference type="PANTHER" id="PTHR23512:SF3">
    <property type="entry name" value="MAJOR FACILITATOR SUPERFAMILY DOMAIN-CONTAINING PROTEIN 1"/>
    <property type="match status" value="1"/>
</dbReference>
<comment type="catalytic activity">
    <reaction evidence="10">
        <text>L-alpha-aminoacyl-L-arginine(out) = L-alpha-aminoacyl-L-arginine(in)</text>
        <dbReference type="Rhea" id="RHEA:79367"/>
        <dbReference type="ChEBI" id="CHEBI:229968"/>
    </reaction>
</comment>
<feature type="domain" description="Major facilitator superfamily (MFS) profile" evidence="26">
    <location>
        <begin position="16"/>
        <end position="410"/>
    </location>
</feature>
<comment type="catalytic activity">
    <reaction evidence="11">
        <text>L-alpha-aminoacyl-L-histidine(out) = L-alpha-aminoacyl-L-histidine(in)</text>
        <dbReference type="Rhea" id="RHEA:79375"/>
        <dbReference type="ChEBI" id="CHEBI:229967"/>
    </reaction>
</comment>
<reference evidence="28" key="1">
    <citation type="journal article" date="2019" name="Int. J. Syst. Evol. Microbiol.">
        <title>The Global Catalogue of Microorganisms (GCM) 10K type strain sequencing project: providing services to taxonomists for standard genome sequencing and annotation.</title>
        <authorList>
            <consortium name="The Broad Institute Genomics Platform"/>
            <consortium name="The Broad Institute Genome Sequencing Center for Infectious Disease"/>
            <person name="Wu L."/>
            <person name="Ma J."/>
        </authorList>
    </citation>
    <scope>NUCLEOTIDE SEQUENCE [LARGE SCALE GENOMIC DNA]</scope>
    <source>
        <strain evidence="28">CCUG 60742</strain>
    </source>
</reference>
<dbReference type="InterPro" id="IPR005829">
    <property type="entry name" value="Sugar_transporter_CS"/>
</dbReference>
<dbReference type="SUPFAM" id="SSF103473">
    <property type="entry name" value="MFS general substrate transporter"/>
    <property type="match status" value="1"/>
</dbReference>
<feature type="transmembrane region" description="Helical" evidence="25">
    <location>
        <begin position="85"/>
        <end position="108"/>
    </location>
</feature>
<feature type="transmembrane region" description="Helical" evidence="25">
    <location>
        <begin position="255"/>
        <end position="279"/>
    </location>
</feature>
<comment type="catalytic activity">
    <reaction evidence="18">
        <text>L-histidyl-L-alpha-amino acid(out) = L-histidyl-L-alpha-amino acid(in)</text>
        <dbReference type="Rhea" id="RHEA:79379"/>
        <dbReference type="ChEBI" id="CHEBI:229964"/>
    </reaction>
</comment>
<dbReference type="PANTHER" id="PTHR23512">
    <property type="entry name" value="MAJOR FACILITATOR SUPERFAMILY DOMAIN-CONTAINING PROTEIN 1"/>
    <property type="match status" value="1"/>
</dbReference>
<evidence type="ECO:0000256" key="2">
    <source>
        <dbReference type="ARBA" id="ARBA00008335"/>
    </source>
</evidence>
<feature type="transmembrane region" description="Helical" evidence="25">
    <location>
        <begin position="174"/>
        <end position="192"/>
    </location>
</feature>
<evidence type="ECO:0000313" key="28">
    <source>
        <dbReference type="Proteomes" id="UP001597073"/>
    </source>
</evidence>
<evidence type="ECO:0000256" key="21">
    <source>
        <dbReference type="ARBA" id="ARBA00044985"/>
    </source>
</evidence>
<evidence type="ECO:0000256" key="16">
    <source>
        <dbReference type="ARBA" id="ARBA00044900"/>
    </source>
</evidence>
<comment type="catalytic activity">
    <reaction evidence="12">
        <text>L-lysyl-L-alpha-amino acid(out) = L-lysyl-L-alpha-amino acid(in)</text>
        <dbReference type="Rhea" id="RHEA:79387"/>
        <dbReference type="ChEBI" id="CHEBI:229965"/>
    </reaction>
</comment>
<evidence type="ECO:0000256" key="11">
    <source>
        <dbReference type="ARBA" id="ARBA00044884"/>
    </source>
</evidence>
<evidence type="ECO:0000256" key="1">
    <source>
        <dbReference type="ARBA" id="ARBA00004155"/>
    </source>
</evidence>
<comment type="catalytic activity">
    <reaction evidence="14">
        <text>L-aspartyl-L-lysine(out) = L-aspartyl-L-lysine(in)</text>
        <dbReference type="Rhea" id="RHEA:79411"/>
        <dbReference type="ChEBI" id="CHEBI:229953"/>
    </reaction>
</comment>
<evidence type="ECO:0000313" key="27">
    <source>
        <dbReference type="EMBL" id="MFD0764604.1"/>
    </source>
</evidence>
<feature type="transmembrane region" description="Helical" evidence="25">
    <location>
        <begin position="139"/>
        <end position="162"/>
    </location>
</feature>
<feature type="transmembrane region" description="Helical" evidence="25">
    <location>
        <begin position="114"/>
        <end position="132"/>
    </location>
</feature>
<gene>
    <name evidence="27" type="ORF">ACFQZI_07045</name>
</gene>
<evidence type="ECO:0000256" key="25">
    <source>
        <dbReference type="SAM" id="Phobius"/>
    </source>
</evidence>
<evidence type="ECO:0000256" key="10">
    <source>
        <dbReference type="ARBA" id="ARBA00044881"/>
    </source>
</evidence>